<evidence type="ECO:0000256" key="6">
    <source>
        <dbReference type="ARBA" id="ARBA00022779"/>
    </source>
</evidence>
<sequence>MSVLEGIQLELSIVLGSTQIPIRQALKMSRGAMIPLDRDHDAPTQVFVNDECVAEGRILVKDDVMSLEITRIVRRDT</sequence>
<keyword evidence="9" id="KW-0969">Cilium</keyword>
<keyword evidence="7" id="KW-0472">Membrane</keyword>
<evidence type="ECO:0000256" key="4">
    <source>
        <dbReference type="ARBA" id="ARBA00022475"/>
    </source>
</evidence>
<dbReference type="GO" id="GO:0005886">
    <property type="term" value="C:plasma membrane"/>
    <property type="evidence" value="ECO:0007669"/>
    <property type="project" value="UniProtKB-SubCell"/>
</dbReference>
<keyword evidence="10" id="KW-1185">Reference proteome</keyword>
<dbReference type="PANTHER" id="PTHR43484:SF1">
    <property type="entry name" value="FLAGELLAR MOTOR SWITCH PROTEIN FLIN"/>
    <property type="match status" value="1"/>
</dbReference>
<evidence type="ECO:0000256" key="3">
    <source>
        <dbReference type="ARBA" id="ARBA00021897"/>
    </source>
</evidence>
<keyword evidence="6" id="KW-0283">Flagellar rotation</keyword>
<dbReference type="Pfam" id="PF01052">
    <property type="entry name" value="FliMN_C"/>
    <property type="match status" value="1"/>
</dbReference>
<feature type="domain" description="Flagellar motor switch protein FliN-like C-terminal" evidence="8">
    <location>
        <begin position="4"/>
        <end position="73"/>
    </location>
</feature>
<proteinExistence type="inferred from homology"/>
<reference evidence="9" key="1">
    <citation type="submission" date="2020-11" db="EMBL/GenBank/DDBJ databases">
        <title>Novosphingobium aureum sp. nov., a marine bacterium isolated from sediment of a salt flat.</title>
        <authorList>
            <person name="Yoo Y."/>
            <person name="Kim J.-J."/>
        </authorList>
    </citation>
    <scope>NUCLEOTIDE SEQUENCE</scope>
    <source>
        <strain evidence="9">YJ-S2-02</strain>
    </source>
</reference>
<dbReference type="EMBL" id="JADZGI010000001">
    <property type="protein sequence ID" value="MBH0111924.1"/>
    <property type="molecule type" value="Genomic_DNA"/>
</dbReference>
<comment type="subcellular location">
    <subcellularLocation>
        <location evidence="1">Cell membrane</location>
        <topology evidence="1">Peripheral membrane protein</topology>
        <orientation evidence="1">Cytoplasmic side</orientation>
    </subcellularLocation>
</comment>
<dbReference type="GO" id="GO:0071973">
    <property type="term" value="P:bacterial-type flagellum-dependent cell motility"/>
    <property type="evidence" value="ECO:0007669"/>
    <property type="project" value="InterPro"/>
</dbReference>
<keyword evidence="9" id="KW-0966">Cell projection</keyword>
<gene>
    <name evidence="9" type="ORF">I5E68_03025</name>
</gene>
<keyword evidence="5" id="KW-0145">Chemotaxis</keyword>
<dbReference type="Proteomes" id="UP000617634">
    <property type="component" value="Unassembled WGS sequence"/>
</dbReference>
<keyword evidence="4" id="KW-1003">Cell membrane</keyword>
<dbReference type="GO" id="GO:0009425">
    <property type="term" value="C:bacterial-type flagellum basal body"/>
    <property type="evidence" value="ECO:0007669"/>
    <property type="project" value="InterPro"/>
</dbReference>
<dbReference type="InterPro" id="IPR051469">
    <property type="entry name" value="FliN/MopA/SpaO"/>
</dbReference>
<dbReference type="InterPro" id="IPR001172">
    <property type="entry name" value="FliN_T3SS_HrcQb"/>
</dbReference>
<accession>A0A931MJZ1</accession>
<dbReference type="InterPro" id="IPR001543">
    <property type="entry name" value="FliN-like_C"/>
</dbReference>
<evidence type="ECO:0000256" key="2">
    <source>
        <dbReference type="ARBA" id="ARBA00009226"/>
    </source>
</evidence>
<comment type="caution">
    <text evidence="9">The sequence shown here is derived from an EMBL/GenBank/DDBJ whole genome shotgun (WGS) entry which is preliminary data.</text>
</comment>
<evidence type="ECO:0000256" key="1">
    <source>
        <dbReference type="ARBA" id="ARBA00004413"/>
    </source>
</evidence>
<evidence type="ECO:0000259" key="8">
    <source>
        <dbReference type="Pfam" id="PF01052"/>
    </source>
</evidence>
<name>A0A931MJZ1_9SPHN</name>
<dbReference type="RefSeq" id="WP_197160650.1">
    <property type="nucleotide sequence ID" value="NZ_JADZGI010000001.1"/>
</dbReference>
<dbReference type="PANTHER" id="PTHR43484">
    <property type="match status" value="1"/>
</dbReference>
<evidence type="ECO:0000313" key="10">
    <source>
        <dbReference type="Proteomes" id="UP000617634"/>
    </source>
</evidence>
<dbReference type="GO" id="GO:0006935">
    <property type="term" value="P:chemotaxis"/>
    <property type="evidence" value="ECO:0007669"/>
    <property type="project" value="UniProtKB-KW"/>
</dbReference>
<evidence type="ECO:0000256" key="7">
    <source>
        <dbReference type="ARBA" id="ARBA00023136"/>
    </source>
</evidence>
<dbReference type="InterPro" id="IPR036429">
    <property type="entry name" value="SpoA-like_sf"/>
</dbReference>
<protein>
    <recommendedName>
        <fullName evidence="3">Flagellar motor switch protein FliN</fullName>
    </recommendedName>
</protein>
<dbReference type="SUPFAM" id="SSF101801">
    <property type="entry name" value="Surface presentation of antigens (SPOA)"/>
    <property type="match status" value="1"/>
</dbReference>
<organism evidence="9 10">
    <name type="scientific">Novosphingobium aureum</name>
    <dbReference type="NCBI Taxonomy" id="2792964"/>
    <lineage>
        <taxon>Bacteria</taxon>
        <taxon>Pseudomonadati</taxon>
        <taxon>Pseudomonadota</taxon>
        <taxon>Alphaproteobacteria</taxon>
        <taxon>Sphingomonadales</taxon>
        <taxon>Sphingomonadaceae</taxon>
        <taxon>Novosphingobium</taxon>
    </lineage>
</organism>
<dbReference type="AlphaFoldDB" id="A0A931MJZ1"/>
<keyword evidence="9" id="KW-0282">Flagellum</keyword>
<dbReference type="Gene3D" id="2.30.330.10">
    <property type="entry name" value="SpoA-like"/>
    <property type="match status" value="1"/>
</dbReference>
<comment type="similarity">
    <text evidence="2">Belongs to the FliN/MopA/SpaO family.</text>
</comment>
<dbReference type="GO" id="GO:0003774">
    <property type="term" value="F:cytoskeletal motor activity"/>
    <property type="evidence" value="ECO:0007669"/>
    <property type="project" value="InterPro"/>
</dbReference>
<evidence type="ECO:0000313" key="9">
    <source>
        <dbReference type="EMBL" id="MBH0111924.1"/>
    </source>
</evidence>
<evidence type="ECO:0000256" key="5">
    <source>
        <dbReference type="ARBA" id="ARBA00022500"/>
    </source>
</evidence>
<dbReference type="PRINTS" id="PR00956">
    <property type="entry name" value="FLGMOTORFLIN"/>
</dbReference>